<reference evidence="1" key="1">
    <citation type="submission" date="2014-11" db="EMBL/GenBank/DDBJ databases">
        <authorList>
            <person name="Amaro Gonzalez C."/>
        </authorList>
    </citation>
    <scope>NUCLEOTIDE SEQUENCE</scope>
</reference>
<name>A0A0E9PRK3_ANGAN</name>
<accession>A0A0E9PRK3</accession>
<proteinExistence type="predicted"/>
<dbReference type="EMBL" id="GBXM01101670">
    <property type="protein sequence ID" value="JAH06907.1"/>
    <property type="molecule type" value="Transcribed_RNA"/>
</dbReference>
<sequence length="32" mass="3895">MNCGLIFDLEDYTTYPKAKQKPVFLRKINFYH</sequence>
<evidence type="ECO:0000313" key="1">
    <source>
        <dbReference type="EMBL" id="JAH06907.1"/>
    </source>
</evidence>
<protein>
    <submittedName>
        <fullName evidence="1">Uncharacterized protein</fullName>
    </submittedName>
</protein>
<reference evidence="1" key="2">
    <citation type="journal article" date="2015" name="Fish Shellfish Immunol.">
        <title>Early steps in the European eel (Anguilla anguilla)-Vibrio vulnificus interaction in the gills: Role of the RtxA13 toxin.</title>
        <authorList>
            <person name="Callol A."/>
            <person name="Pajuelo D."/>
            <person name="Ebbesson L."/>
            <person name="Teles M."/>
            <person name="MacKenzie S."/>
            <person name="Amaro C."/>
        </authorList>
    </citation>
    <scope>NUCLEOTIDE SEQUENCE</scope>
</reference>
<organism evidence="1">
    <name type="scientific">Anguilla anguilla</name>
    <name type="common">European freshwater eel</name>
    <name type="synonym">Muraena anguilla</name>
    <dbReference type="NCBI Taxonomy" id="7936"/>
    <lineage>
        <taxon>Eukaryota</taxon>
        <taxon>Metazoa</taxon>
        <taxon>Chordata</taxon>
        <taxon>Craniata</taxon>
        <taxon>Vertebrata</taxon>
        <taxon>Euteleostomi</taxon>
        <taxon>Actinopterygii</taxon>
        <taxon>Neopterygii</taxon>
        <taxon>Teleostei</taxon>
        <taxon>Anguilliformes</taxon>
        <taxon>Anguillidae</taxon>
        <taxon>Anguilla</taxon>
    </lineage>
</organism>
<dbReference type="AlphaFoldDB" id="A0A0E9PRK3"/>